<gene>
    <name evidence="1" type="ORF">DSM3645_21067</name>
</gene>
<evidence type="ECO:0000313" key="1">
    <source>
        <dbReference type="EMBL" id="EAQ81103.1"/>
    </source>
</evidence>
<dbReference type="Proteomes" id="UP000004358">
    <property type="component" value="Unassembled WGS sequence"/>
</dbReference>
<dbReference type="AlphaFoldDB" id="A3ZR10"/>
<dbReference type="HOGENOM" id="CLU_006708_0_0_0"/>
<comment type="caution">
    <text evidence="1">The sequence shown here is derived from an EMBL/GenBank/DDBJ whole genome shotgun (WGS) entry which is preliminary data.</text>
</comment>
<accession>A3ZR10</accession>
<reference evidence="1 2" key="1">
    <citation type="submission" date="2006-02" db="EMBL/GenBank/DDBJ databases">
        <authorList>
            <person name="Amann R."/>
            <person name="Ferriera S."/>
            <person name="Johnson J."/>
            <person name="Kravitz S."/>
            <person name="Halpern A."/>
            <person name="Remington K."/>
            <person name="Beeson K."/>
            <person name="Tran B."/>
            <person name="Rogers Y.-H."/>
            <person name="Friedman R."/>
            <person name="Venter J.C."/>
        </authorList>
    </citation>
    <scope>NUCLEOTIDE SEQUENCE [LARGE SCALE GENOMIC DNA]</scope>
    <source>
        <strain evidence="1 2">DSM 3645</strain>
    </source>
</reference>
<dbReference type="EMBL" id="AANZ01000006">
    <property type="protein sequence ID" value="EAQ81103.1"/>
    <property type="molecule type" value="Genomic_DNA"/>
</dbReference>
<dbReference type="eggNOG" id="ENOG50332YM">
    <property type="taxonomic scope" value="Bacteria"/>
</dbReference>
<protein>
    <submittedName>
        <fullName evidence="1">Uncharacterized protein</fullName>
    </submittedName>
</protein>
<name>A3ZR10_9BACT</name>
<sequence>MVTELYIDSAEAERQLIRAESTSSALRYAQEYEAAFGRPALTDLIREETRDDEFEPGEILESLVDLPWADVFTTNYDRMLEWATRSRSSKTLRKQTYEVVTSAAHLPLARPPRIVKLHGSLPSLDGLVITEDDFRKYPLENPAFVGLVRASLCENAFCLFGFSGDDPNFLAWTGWVRDTLALSAPSLYLFCLNEPKHFQRRLLEERHVIPIPLTRVSQKENLKDALKWVLNFLAQEPSLANVAWNRPPDVVAEKSEANEQTSPTKIKHIDVCKIWKKNRLKYGGWNILHIEGIKRLWIDTQFWLRYTRYISNSTHEIWQRVFFSRELTWRMSTCLHPLFDSIVFNNIDPMLIEVNAMNETQIGEACRSHPSFLLDVFAIRCELLRHAREIGDSKRFEVLYRAIESDELKDENIQNFLFYQHALLLLGQLKAKEAQQIISNWNTNSDSIWSIRKAGLLLELGNFSTAIELLNELANELTVYRSSRNVDLRARSAEGLVLFLLSACDQFQTANSRTPLLSKRFDPTKKDSENEMIGEGDIQRRLRELRPLGCDPRPLLQNLRDSLKTRHEFKDIRTVKASFDIGSETIDYRLSDVDEMTDTYRALRFIEDSGIPLQIHGVIPLTITAKVFENATHHISQLSTSEGLGLVLRSRSEKQIKSFFNRQRLINTTEAQVDSLLTSATKTVNEAMENLDTQPTLREHNDQWWEQQLGVALTVMDRIIPKLSDAAITNLSELFISILTRTDLWKRHGISPILGSFIDRFAKCMPSQSLLDHAAMIMELPIPGSDEFLHFGDHVGNWRDPLTVIEDNQRKLKAPKELEAAINKSIYRISQTEGVARQILTQRLVSFFHQGFLSREQTISLRDAILVKNQDGIPTDTNCFPSILLTLPKKTGFNEQRVLKTFYLSSKTHRNGDYWKGLAKIGAVNSARPKQRTLRWTSHDLSQLLIYSGTWLEEFALQNRENQKWKDSEYSFMHAFGEPQLEKQRQEGIAWALFLDCVIIPSQNLTDDQRTECTRLLDKANKAGIPHVATTASRYLTNMTSESMAFSQIRDAILSQDREMTPISCYAIRRCIEFAVANQIRVPNELIIFVVHAIRMRHPQRHLYISMIADLIKVLPKLLSKKMTGELYALLVDLLTETEYDTRTYLSVEEKLNLRISCAELTGSLIIAKKDHKSLALWKLAIESDLFAEVRRSGENNFP</sequence>
<organism evidence="1 2">
    <name type="scientific">Blastopirellula marina DSM 3645</name>
    <dbReference type="NCBI Taxonomy" id="314230"/>
    <lineage>
        <taxon>Bacteria</taxon>
        <taxon>Pseudomonadati</taxon>
        <taxon>Planctomycetota</taxon>
        <taxon>Planctomycetia</taxon>
        <taxon>Pirellulales</taxon>
        <taxon>Pirellulaceae</taxon>
        <taxon>Blastopirellula</taxon>
    </lineage>
</organism>
<dbReference type="Pfam" id="PF13289">
    <property type="entry name" value="SIR2_2"/>
    <property type="match status" value="1"/>
</dbReference>
<evidence type="ECO:0000313" key="2">
    <source>
        <dbReference type="Proteomes" id="UP000004358"/>
    </source>
</evidence>
<proteinExistence type="predicted"/>